<keyword evidence="7" id="KW-0788">Thiol protease</keyword>
<dbReference type="PANTHER" id="PTHR22624:SF49">
    <property type="entry name" value="CYSTEINE PROTEASE"/>
    <property type="match status" value="1"/>
</dbReference>
<dbReference type="GO" id="GO:0000045">
    <property type="term" value="P:autophagosome assembly"/>
    <property type="evidence" value="ECO:0007669"/>
    <property type="project" value="TreeGrafter"/>
</dbReference>
<comment type="function">
    <text evidence="11">Cysteine protease that plays a key role in autophagy by mediating both proteolytic activation and delipidation of ATG8 family proteins.</text>
</comment>
<evidence type="ECO:0000256" key="10">
    <source>
        <dbReference type="ARBA" id="ARBA00029362"/>
    </source>
</evidence>
<feature type="domain" description="Peptidase C54 catalytic" evidence="13">
    <location>
        <begin position="114"/>
        <end position="252"/>
    </location>
</feature>
<evidence type="ECO:0000256" key="11">
    <source>
        <dbReference type="RuleBase" id="RU363115"/>
    </source>
</evidence>
<dbReference type="Pfam" id="PF03416">
    <property type="entry name" value="Peptidase_C54"/>
    <property type="match status" value="1"/>
</dbReference>
<dbReference type="GO" id="GO:0000423">
    <property type="term" value="P:mitophagy"/>
    <property type="evidence" value="ECO:0007669"/>
    <property type="project" value="TreeGrafter"/>
</dbReference>
<dbReference type="SUPFAM" id="SSF54001">
    <property type="entry name" value="Cysteine proteinases"/>
    <property type="match status" value="1"/>
</dbReference>
<dbReference type="EMBL" id="QMKO01002619">
    <property type="protein sequence ID" value="RTG82995.1"/>
    <property type="molecule type" value="Genomic_DNA"/>
</dbReference>
<keyword evidence="9 11" id="KW-0072">Autophagy</keyword>
<dbReference type="GO" id="GO:0005737">
    <property type="term" value="C:cytoplasm"/>
    <property type="evidence" value="ECO:0007669"/>
    <property type="project" value="UniProtKB-SubCell"/>
</dbReference>
<dbReference type="PANTHER" id="PTHR22624">
    <property type="entry name" value="CYSTEINE PROTEASE ATG4"/>
    <property type="match status" value="1"/>
</dbReference>
<organism evidence="14 15">
    <name type="scientific">Schistosoma bovis</name>
    <name type="common">Blood fluke</name>
    <dbReference type="NCBI Taxonomy" id="6184"/>
    <lineage>
        <taxon>Eukaryota</taxon>
        <taxon>Metazoa</taxon>
        <taxon>Spiralia</taxon>
        <taxon>Lophotrochozoa</taxon>
        <taxon>Platyhelminthes</taxon>
        <taxon>Trematoda</taxon>
        <taxon>Digenea</taxon>
        <taxon>Strigeidida</taxon>
        <taxon>Schistosomatoidea</taxon>
        <taxon>Schistosomatidae</taxon>
        <taxon>Schistosoma</taxon>
    </lineage>
</organism>
<gene>
    <name evidence="14" type="ORF">DC041_0006893</name>
</gene>
<feature type="compositionally biased region" description="Low complexity" evidence="12">
    <location>
        <begin position="101"/>
        <end position="111"/>
    </location>
</feature>
<evidence type="ECO:0000256" key="4">
    <source>
        <dbReference type="ARBA" id="ARBA00022490"/>
    </source>
</evidence>
<dbReference type="InterPro" id="IPR005078">
    <property type="entry name" value="Peptidase_C54"/>
</dbReference>
<keyword evidence="15" id="KW-1185">Reference proteome</keyword>
<evidence type="ECO:0000256" key="2">
    <source>
        <dbReference type="ARBA" id="ARBA00010958"/>
    </source>
</evidence>
<evidence type="ECO:0000313" key="15">
    <source>
        <dbReference type="Proteomes" id="UP000290809"/>
    </source>
</evidence>
<dbReference type="Proteomes" id="UP000290809">
    <property type="component" value="Unassembled WGS sequence"/>
</dbReference>
<comment type="caution">
    <text evidence="14">The sequence shown here is derived from an EMBL/GenBank/DDBJ whole genome shotgun (WGS) entry which is preliminary data.</text>
</comment>
<feature type="region of interest" description="Disordered" evidence="12">
    <location>
        <begin position="85"/>
        <end position="111"/>
    </location>
</feature>
<dbReference type="GO" id="GO:0019786">
    <property type="term" value="F:protein-phosphatidylethanolamide deconjugating activity"/>
    <property type="evidence" value="ECO:0007669"/>
    <property type="project" value="InterPro"/>
</dbReference>
<proteinExistence type="inferred from homology"/>
<comment type="subcellular location">
    <subcellularLocation>
        <location evidence="1 11">Cytoplasm</location>
    </subcellularLocation>
</comment>
<feature type="region of interest" description="Disordered" evidence="12">
    <location>
        <begin position="1"/>
        <end position="23"/>
    </location>
</feature>
<reference evidence="14 15" key="1">
    <citation type="journal article" date="2019" name="PLoS Pathog.">
        <title>Genome sequence of the bovine parasite Schistosoma bovis Tanzania.</title>
        <authorList>
            <person name="Oey H."/>
            <person name="Zakrzewski M."/>
            <person name="Gobert G."/>
            <person name="Gravermann K."/>
            <person name="Stoye J."/>
            <person name="Jones M."/>
            <person name="Mcmanus D."/>
            <person name="Krause L."/>
        </authorList>
    </citation>
    <scope>NUCLEOTIDE SEQUENCE [LARGE SCALE GENOMIC DNA]</scope>
    <source>
        <strain evidence="14 15">TAN1997</strain>
    </source>
</reference>
<evidence type="ECO:0000256" key="12">
    <source>
        <dbReference type="SAM" id="MobiDB-lite"/>
    </source>
</evidence>
<keyword evidence="4 11" id="KW-0963">Cytoplasm</keyword>
<dbReference type="GO" id="GO:0015031">
    <property type="term" value="P:protein transport"/>
    <property type="evidence" value="ECO:0007669"/>
    <property type="project" value="UniProtKB-KW"/>
</dbReference>
<keyword evidence="5 11" id="KW-0645">Protease</keyword>
<evidence type="ECO:0000313" key="14">
    <source>
        <dbReference type="EMBL" id="RTG82995.1"/>
    </source>
</evidence>
<dbReference type="EC" id="3.4.22.-" evidence="11"/>
<evidence type="ECO:0000256" key="5">
    <source>
        <dbReference type="ARBA" id="ARBA00022670"/>
    </source>
</evidence>
<evidence type="ECO:0000256" key="8">
    <source>
        <dbReference type="ARBA" id="ARBA00022927"/>
    </source>
</evidence>
<evidence type="ECO:0000259" key="13">
    <source>
        <dbReference type="Pfam" id="PF03416"/>
    </source>
</evidence>
<evidence type="ECO:0000256" key="6">
    <source>
        <dbReference type="ARBA" id="ARBA00022801"/>
    </source>
</evidence>
<dbReference type="GO" id="GO:0035973">
    <property type="term" value="P:aggrephagy"/>
    <property type="evidence" value="ECO:0007669"/>
    <property type="project" value="TreeGrafter"/>
</dbReference>
<dbReference type="GO" id="GO:0034727">
    <property type="term" value="P:piecemeal microautophagy of the nucleus"/>
    <property type="evidence" value="ECO:0007669"/>
    <property type="project" value="TreeGrafter"/>
</dbReference>
<keyword evidence="6 11" id="KW-0378">Hydrolase</keyword>
<dbReference type="InterPro" id="IPR038765">
    <property type="entry name" value="Papain-like_cys_pep_sf"/>
</dbReference>
<dbReference type="STRING" id="6184.A0A430Q5L8"/>
<sequence length="277" mass="30571">MKPCADESKDDPAEESDSSTSSYSCPFAQSVIDANQSCDWNNEALSMRNYDSEIIDSNVLFTSNVINSHHSSSVLDDNKISIPVDNDTHKDCQGNQLPMDQTNQYNDNQTNSTTIASPVVASVHVKSSSSSTNSPSSNWRPLLLFVPLRLGLHNPNPCYFNAIKAVFRLPNCVGILGGSPCHAVWIVGVTDDDVICLDPHTTQPAGRGNLKPDYDQTYHCDNPIRIPLKRLDPSMVLGFLCSTEKEFDDLCHNLKEEVLHPSVANSWPSRNSYNKTV</sequence>
<feature type="compositionally biased region" description="Basic and acidic residues" evidence="12">
    <location>
        <begin position="1"/>
        <end position="11"/>
    </location>
</feature>
<dbReference type="GO" id="GO:0004197">
    <property type="term" value="F:cysteine-type endopeptidase activity"/>
    <property type="evidence" value="ECO:0007669"/>
    <property type="project" value="TreeGrafter"/>
</dbReference>
<accession>A0A430Q5L8</accession>
<evidence type="ECO:0000256" key="3">
    <source>
        <dbReference type="ARBA" id="ARBA00022448"/>
    </source>
</evidence>
<keyword evidence="3" id="KW-0813">Transport</keyword>
<evidence type="ECO:0000256" key="7">
    <source>
        <dbReference type="ARBA" id="ARBA00022807"/>
    </source>
</evidence>
<evidence type="ECO:0000256" key="1">
    <source>
        <dbReference type="ARBA" id="ARBA00004496"/>
    </source>
</evidence>
<protein>
    <recommendedName>
        <fullName evidence="11">Cysteine protease</fullName>
        <ecNumber evidence="11">3.4.22.-</ecNumber>
    </recommendedName>
</protein>
<dbReference type="InterPro" id="IPR046792">
    <property type="entry name" value="Peptidase_C54_cat"/>
</dbReference>
<name>A0A430Q5L8_SCHBO</name>
<dbReference type="AlphaFoldDB" id="A0A430Q5L8"/>
<comment type="catalytic activity">
    <reaction evidence="10">
        <text>[protein]-C-terminal L-amino acid-glycyl-phosphatidylethanolamide + H2O = [protein]-C-terminal L-amino acid-glycine + a 1,2-diacyl-sn-glycero-3-phosphoethanolamine</text>
        <dbReference type="Rhea" id="RHEA:67548"/>
        <dbReference type="Rhea" id="RHEA-COMP:17323"/>
        <dbReference type="Rhea" id="RHEA-COMP:17324"/>
        <dbReference type="ChEBI" id="CHEBI:15377"/>
        <dbReference type="ChEBI" id="CHEBI:64612"/>
        <dbReference type="ChEBI" id="CHEBI:172940"/>
        <dbReference type="ChEBI" id="CHEBI:172941"/>
    </reaction>
    <physiologicalReaction direction="left-to-right" evidence="10">
        <dbReference type="Rhea" id="RHEA:67549"/>
    </physiologicalReaction>
</comment>
<evidence type="ECO:0000256" key="9">
    <source>
        <dbReference type="ARBA" id="ARBA00023006"/>
    </source>
</evidence>
<comment type="similarity">
    <text evidence="2 11">Belongs to the peptidase C54 family.</text>
</comment>
<keyword evidence="8 11" id="KW-0653">Protein transport</keyword>
<dbReference type="GO" id="GO:0016485">
    <property type="term" value="P:protein processing"/>
    <property type="evidence" value="ECO:0007669"/>
    <property type="project" value="TreeGrafter"/>
</dbReference>